<dbReference type="PANTHER" id="PTHR12196">
    <property type="entry name" value="DOMAIN OF UNKNOWN FUNCTION 71 DUF71 -CONTAINING PROTEIN"/>
    <property type="match status" value="1"/>
</dbReference>
<dbReference type="GO" id="GO:0017178">
    <property type="term" value="F:diphthine-ammonia ligase activity"/>
    <property type="evidence" value="ECO:0007669"/>
    <property type="project" value="TreeGrafter"/>
</dbReference>
<gene>
    <name evidence="2" type="ORF">DealDRAFT_2892</name>
</gene>
<evidence type="ECO:0000313" key="2">
    <source>
        <dbReference type="EMBL" id="EEG76266.1"/>
    </source>
</evidence>
<dbReference type="EMBL" id="ACJM01000021">
    <property type="protein sequence ID" value="EEG76266.1"/>
    <property type="molecule type" value="Genomic_DNA"/>
</dbReference>
<dbReference type="InterPro" id="IPR002761">
    <property type="entry name" value="Diphthami_syn_dom"/>
</dbReference>
<dbReference type="OrthoDB" id="3572539at2"/>
<dbReference type="InterPro" id="IPR030662">
    <property type="entry name" value="DPH6/MJ0570"/>
</dbReference>
<dbReference type="Gene3D" id="3.40.50.620">
    <property type="entry name" value="HUPs"/>
    <property type="match status" value="1"/>
</dbReference>
<dbReference type="GO" id="GO:0017183">
    <property type="term" value="P:protein histidyl modification to diphthamide"/>
    <property type="evidence" value="ECO:0007669"/>
    <property type="project" value="TreeGrafter"/>
</dbReference>
<organism evidence="2 3">
    <name type="scientific">Dethiobacter alkaliphilus AHT 1</name>
    <dbReference type="NCBI Taxonomy" id="555088"/>
    <lineage>
        <taxon>Bacteria</taxon>
        <taxon>Bacillati</taxon>
        <taxon>Bacillota</taxon>
        <taxon>Dethiobacteria</taxon>
        <taxon>Dethiobacterales</taxon>
        <taxon>Dethiobacteraceae</taxon>
        <taxon>Dethiobacter</taxon>
    </lineage>
</organism>
<proteinExistence type="predicted"/>
<sequence>MILLKEKVFVSWSGGKDSYLALLKAQEQGLDIQYLLNFIGHEGRSMSHGLSEEILRKQAAALGIPLVMEQVSWGTYEEGFRSAVNRFSSKGLTGGVFGDINIVEHREWVQNMCGKLGLAAHLPLWGMEEEDVITELVARDAQLLIVSIDKTSLPQDWLGQKVNKDFLLACKAAGISPCGERGEYHTLVVGGPLFTTPLEVEHQGIYETEKTCFLQLSI</sequence>
<dbReference type="NCBIfam" id="TIGR00290">
    <property type="entry name" value="MJ0570_dom"/>
    <property type="match status" value="1"/>
</dbReference>
<dbReference type="CDD" id="cd01994">
    <property type="entry name" value="AANH_PF0828-like"/>
    <property type="match status" value="1"/>
</dbReference>
<evidence type="ECO:0000259" key="1">
    <source>
        <dbReference type="Pfam" id="PF01902"/>
    </source>
</evidence>
<dbReference type="AlphaFoldDB" id="C0GK83"/>
<dbReference type="Proteomes" id="UP000006443">
    <property type="component" value="Unassembled WGS sequence"/>
</dbReference>
<protein>
    <submittedName>
        <fullName evidence="2">ATP binding protein</fullName>
    </submittedName>
</protein>
<dbReference type="SUPFAM" id="SSF52402">
    <property type="entry name" value="Adenine nucleotide alpha hydrolases-like"/>
    <property type="match status" value="1"/>
</dbReference>
<keyword evidence="3" id="KW-1185">Reference proteome</keyword>
<dbReference type="eggNOG" id="COG2102">
    <property type="taxonomic scope" value="Bacteria"/>
</dbReference>
<dbReference type="STRING" id="555088.DealDRAFT_2892"/>
<feature type="domain" description="Diphthamide synthase" evidence="1">
    <location>
        <begin position="7"/>
        <end position="216"/>
    </location>
</feature>
<dbReference type="InterPro" id="IPR014729">
    <property type="entry name" value="Rossmann-like_a/b/a_fold"/>
</dbReference>
<name>C0GK83_DETAL</name>
<dbReference type="Pfam" id="PF01902">
    <property type="entry name" value="Diphthami_syn_2"/>
    <property type="match status" value="1"/>
</dbReference>
<dbReference type="PANTHER" id="PTHR12196:SF2">
    <property type="entry name" value="DIPHTHINE--AMMONIA LIGASE"/>
    <property type="match status" value="1"/>
</dbReference>
<comment type="caution">
    <text evidence="2">The sequence shown here is derived from an EMBL/GenBank/DDBJ whole genome shotgun (WGS) entry which is preliminary data.</text>
</comment>
<evidence type="ECO:0000313" key="3">
    <source>
        <dbReference type="Proteomes" id="UP000006443"/>
    </source>
</evidence>
<dbReference type="Gene3D" id="3.90.1490.10">
    <property type="entry name" value="putative n-type atp pyrophosphatase, domain 2"/>
    <property type="match status" value="1"/>
</dbReference>
<accession>C0GK83</accession>
<reference evidence="2 3" key="1">
    <citation type="submission" date="2009-02" db="EMBL/GenBank/DDBJ databases">
        <title>Sequencing of the draft genome and assembly of Dethiobacter alkaliphilus AHT 1.</title>
        <authorList>
            <consortium name="US DOE Joint Genome Institute (JGI-PGF)"/>
            <person name="Lucas S."/>
            <person name="Copeland A."/>
            <person name="Lapidus A."/>
            <person name="Glavina del Rio T."/>
            <person name="Dalin E."/>
            <person name="Tice H."/>
            <person name="Bruce D."/>
            <person name="Goodwin L."/>
            <person name="Pitluck S."/>
            <person name="Larimer F."/>
            <person name="Land M.L."/>
            <person name="Hauser L."/>
            <person name="Muyzer G."/>
        </authorList>
    </citation>
    <scope>NUCLEOTIDE SEQUENCE [LARGE SCALE GENOMIC DNA]</scope>
    <source>
        <strain evidence="2 3">AHT 1</strain>
    </source>
</reference>